<protein>
    <submittedName>
        <fullName evidence="2">Uncharacterized protein</fullName>
    </submittedName>
</protein>
<dbReference type="EMBL" id="JACGCM010001252">
    <property type="protein sequence ID" value="KAF6157834.1"/>
    <property type="molecule type" value="Genomic_DNA"/>
</dbReference>
<organism evidence="2 3">
    <name type="scientific">Kingdonia uniflora</name>
    <dbReference type="NCBI Taxonomy" id="39325"/>
    <lineage>
        <taxon>Eukaryota</taxon>
        <taxon>Viridiplantae</taxon>
        <taxon>Streptophyta</taxon>
        <taxon>Embryophyta</taxon>
        <taxon>Tracheophyta</taxon>
        <taxon>Spermatophyta</taxon>
        <taxon>Magnoliopsida</taxon>
        <taxon>Ranunculales</taxon>
        <taxon>Circaeasteraceae</taxon>
        <taxon>Kingdonia</taxon>
    </lineage>
</organism>
<evidence type="ECO:0000256" key="1">
    <source>
        <dbReference type="SAM" id="Phobius"/>
    </source>
</evidence>
<evidence type="ECO:0000313" key="2">
    <source>
        <dbReference type="EMBL" id="KAF6157834.1"/>
    </source>
</evidence>
<keyword evidence="3" id="KW-1185">Reference proteome</keyword>
<keyword evidence="1" id="KW-1133">Transmembrane helix</keyword>
<accession>A0A7J7MSL0</accession>
<comment type="caution">
    <text evidence="2">The sequence shown here is derived from an EMBL/GenBank/DDBJ whole genome shotgun (WGS) entry which is preliminary data.</text>
</comment>
<evidence type="ECO:0000313" key="3">
    <source>
        <dbReference type="Proteomes" id="UP000541444"/>
    </source>
</evidence>
<feature type="transmembrane region" description="Helical" evidence="1">
    <location>
        <begin position="12"/>
        <end position="30"/>
    </location>
</feature>
<keyword evidence="1" id="KW-0472">Membrane</keyword>
<name>A0A7J7MSL0_9MAGN</name>
<keyword evidence="1" id="KW-0812">Transmembrane</keyword>
<feature type="non-terminal residue" evidence="2">
    <location>
        <position position="58"/>
    </location>
</feature>
<sequence length="58" mass="6645">MRFKCPVLQGVHSSPIFAFFCGFALFMDGISMDKVYTSFMCNFTQICDSNIIFVLFDL</sequence>
<proteinExistence type="predicted"/>
<dbReference type="Proteomes" id="UP000541444">
    <property type="component" value="Unassembled WGS sequence"/>
</dbReference>
<reference evidence="2 3" key="1">
    <citation type="journal article" date="2020" name="IScience">
        <title>Genome Sequencing of the Endangered Kingdonia uniflora (Circaeasteraceae, Ranunculales) Reveals Potential Mechanisms of Evolutionary Specialization.</title>
        <authorList>
            <person name="Sun Y."/>
            <person name="Deng T."/>
            <person name="Zhang A."/>
            <person name="Moore M.J."/>
            <person name="Landis J.B."/>
            <person name="Lin N."/>
            <person name="Zhang H."/>
            <person name="Zhang X."/>
            <person name="Huang J."/>
            <person name="Zhang X."/>
            <person name="Sun H."/>
            <person name="Wang H."/>
        </authorList>
    </citation>
    <scope>NUCLEOTIDE SEQUENCE [LARGE SCALE GENOMIC DNA]</scope>
    <source>
        <strain evidence="2">TB1705</strain>
        <tissue evidence="2">Leaf</tissue>
    </source>
</reference>
<dbReference type="AlphaFoldDB" id="A0A7J7MSL0"/>
<gene>
    <name evidence="2" type="ORF">GIB67_003734</name>
</gene>